<evidence type="ECO:0000313" key="3">
    <source>
        <dbReference type="Proteomes" id="UP001292094"/>
    </source>
</evidence>
<feature type="region of interest" description="Disordered" evidence="1">
    <location>
        <begin position="1"/>
        <end position="24"/>
    </location>
</feature>
<dbReference type="AlphaFoldDB" id="A0AAE1NM15"/>
<proteinExistence type="predicted"/>
<evidence type="ECO:0000313" key="2">
    <source>
        <dbReference type="EMBL" id="KAK4291896.1"/>
    </source>
</evidence>
<name>A0AAE1NM15_9EUCA</name>
<comment type="caution">
    <text evidence="2">The sequence shown here is derived from an EMBL/GenBank/DDBJ whole genome shotgun (WGS) entry which is preliminary data.</text>
</comment>
<organism evidence="2 3">
    <name type="scientific">Petrolisthes manimaculis</name>
    <dbReference type="NCBI Taxonomy" id="1843537"/>
    <lineage>
        <taxon>Eukaryota</taxon>
        <taxon>Metazoa</taxon>
        <taxon>Ecdysozoa</taxon>
        <taxon>Arthropoda</taxon>
        <taxon>Crustacea</taxon>
        <taxon>Multicrustacea</taxon>
        <taxon>Malacostraca</taxon>
        <taxon>Eumalacostraca</taxon>
        <taxon>Eucarida</taxon>
        <taxon>Decapoda</taxon>
        <taxon>Pleocyemata</taxon>
        <taxon>Anomura</taxon>
        <taxon>Galatheoidea</taxon>
        <taxon>Porcellanidae</taxon>
        <taxon>Petrolisthes</taxon>
    </lineage>
</organism>
<feature type="region of interest" description="Disordered" evidence="1">
    <location>
        <begin position="131"/>
        <end position="152"/>
    </location>
</feature>
<reference evidence="2" key="1">
    <citation type="submission" date="2023-11" db="EMBL/GenBank/DDBJ databases">
        <title>Genome assemblies of two species of porcelain crab, Petrolisthes cinctipes and Petrolisthes manimaculis (Anomura: Porcellanidae).</title>
        <authorList>
            <person name="Angst P."/>
        </authorList>
    </citation>
    <scope>NUCLEOTIDE SEQUENCE</scope>
    <source>
        <strain evidence="2">PB745_02</strain>
        <tissue evidence="2">Gill</tissue>
    </source>
</reference>
<dbReference type="EMBL" id="JAWZYT010005010">
    <property type="protein sequence ID" value="KAK4291896.1"/>
    <property type="molecule type" value="Genomic_DNA"/>
</dbReference>
<accession>A0AAE1NM15</accession>
<dbReference type="Proteomes" id="UP001292094">
    <property type="component" value="Unassembled WGS sequence"/>
</dbReference>
<evidence type="ECO:0000256" key="1">
    <source>
        <dbReference type="SAM" id="MobiDB-lite"/>
    </source>
</evidence>
<sequence length="152" mass="16097">MDGEGRQTARQAGGSNPTSGSVGNPNLTHLSSECVSSPHLFYIVCINDTCYAQPFTPVLRAPYSLHLSSLPPHLSCPASTCVSLLHTCSLPPHLPCPTSTRVPYPHTCHPQPPHVFPVSTLAKLRQSLTGVPSVSLSPTPAKGTYMPSSTKT</sequence>
<keyword evidence="3" id="KW-1185">Reference proteome</keyword>
<gene>
    <name evidence="2" type="ORF">Pmani_035297</name>
</gene>
<protein>
    <submittedName>
        <fullName evidence="2">Uncharacterized protein</fullName>
    </submittedName>
</protein>
<feature type="compositionally biased region" description="Polar residues" evidence="1">
    <location>
        <begin position="8"/>
        <end position="24"/>
    </location>
</feature>